<keyword evidence="2" id="KW-1185">Reference proteome</keyword>
<dbReference type="EMBL" id="CP046401">
    <property type="protein sequence ID" value="QGY42959.1"/>
    <property type="molecule type" value="Genomic_DNA"/>
</dbReference>
<dbReference type="InterPro" id="IPR052707">
    <property type="entry name" value="OsmC_Ohr_Peroxiredoxin"/>
</dbReference>
<dbReference type="InterPro" id="IPR019904">
    <property type="entry name" value="Peroxiredoxin_OsmC"/>
</dbReference>
<name>A0A6I6JP95_9BACT</name>
<dbReference type="AlphaFoldDB" id="A0A6I6JP95"/>
<reference evidence="1 2" key="1">
    <citation type="submission" date="2019-11" db="EMBL/GenBank/DDBJ databases">
        <authorList>
            <person name="Zheng R.K."/>
            <person name="Sun C.M."/>
        </authorList>
    </citation>
    <scope>NUCLEOTIDE SEQUENCE [LARGE SCALE GENOMIC DNA]</scope>
    <source>
        <strain evidence="1 2">WC007</strain>
    </source>
</reference>
<dbReference type="Gene3D" id="3.30.300.20">
    <property type="match status" value="1"/>
</dbReference>
<dbReference type="KEGG" id="mcos:GM418_04585"/>
<dbReference type="NCBIfam" id="TIGR03562">
    <property type="entry name" value="osmo_induc_OsmC"/>
    <property type="match status" value="1"/>
</dbReference>
<accession>A0A6I6JP95</accession>
<dbReference type="InterPro" id="IPR015946">
    <property type="entry name" value="KH_dom-like_a/b"/>
</dbReference>
<gene>
    <name evidence="1" type="ORF">GM418_04585</name>
</gene>
<proteinExistence type="predicted"/>
<dbReference type="RefSeq" id="WP_158863612.1">
    <property type="nucleotide sequence ID" value="NZ_CP046401.1"/>
</dbReference>
<dbReference type="Proteomes" id="UP000428260">
    <property type="component" value="Chromosome"/>
</dbReference>
<organism evidence="1 2">
    <name type="scientific">Maribellus comscasis</name>
    <dbReference type="NCBI Taxonomy" id="2681766"/>
    <lineage>
        <taxon>Bacteria</taxon>
        <taxon>Pseudomonadati</taxon>
        <taxon>Bacteroidota</taxon>
        <taxon>Bacteroidia</taxon>
        <taxon>Marinilabiliales</taxon>
        <taxon>Prolixibacteraceae</taxon>
        <taxon>Maribellus</taxon>
    </lineage>
</organism>
<dbReference type="PANTHER" id="PTHR42830:SF1">
    <property type="entry name" value="OSMOTICALLY INDUCIBLE FAMILY PROTEIN"/>
    <property type="match status" value="1"/>
</dbReference>
<dbReference type="GO" id="GO:0006979">
    <property type="term" value="P:response to oxidative stress"/>
    <property type="evidence" value="ECO:0007669"/>
    <property type="project" value="InterPro"/>
</dbReference>
<protein>
    <submittedName>
        <fullName evidence="1">OsmC family peroxiredoxin</fullName>
    </submittedName>
</protein>
<dbReference type="InterPro" id="IPR036102">
    <property type="entry name" value="OsmC/Ohrsf"/>
</dbReference>
<dbReference type="SUPFAM" id="SSF82784">
    <property type="entry name" value="OsmC-like"/>
    <property type="match status" value="1"/>
</dbReference>
<dbReference type="InterPro" id="IPR003718">
    <property type="entry name" value="OsmC/Ohr_fam"/>
</dbReference>
<dbReference type="GO" id="GO:0004601">
    <property type="term" value="F:peroxidase activity"/>
    <property type="evidence" value="ECO:0007669"/>
    <property type="project" value="InterPro"/>
</dbReference>
<dbReference type="PANTHER" id="PTHR42830">
    <property type="entry name" value="OSMOTICALLY INDUCIBLE FAMILY PROTEIN"/>
    <property type="match status" value="1"/>
</dbReference>
<evidence type="ECO:0000313" key="2">
    <source>
        <dbReference type="Proteomes" id="UP000428260"/>
    </source>
</evidence>
<evidence type="ECO:0000313" key="1">
    <source>
        <dbReference type="EMBL" id="QGY42959.1"/>
    </source>
</evidence>
<sequence>MKTNKAHANWQGNLKKGIGTVKLNESGKEVAYNFSSRFEDGKGTNPEELIAAAHAGCFSMAFSGLLTEEGYEPKSIDTTAKVTIEKADGGFKISKSELTTEAVVPDIDKNIFKELAAKAKENCPVSQALSSLEITLEASLKE</sequence>
<dbReference type="Pfam" id="PF02566">
    <property type="entry name" value="OsmC"/>
    <property type="match status" value="1"/>
</dbReference>